<dbReference type="GO" id="GO:0006355">
    <property type="term" value="P:regulation of DNA-templated transcription"/>
    <property type="evidence" value="ECO:0007669"/>
    <property type="project" value="InterPro"/>
</dbReference>
<reference evidence="13 14" key="1">
    <citation type="submission" date="2019-10" db="EMBL/GenBank/DDBJ databases">
        <title>Draft Genome Sequence of Cytophagaceae sp. SJW1-29.</title>
        <authorList>
            <person name="Choi A."/>
        </authorList>
    </citation>
    <scope>NUCLEOTIDE SEQUENCE [LARGE SCALE GENOMIC DNA]</scope>
    <source>
        <strain evidence="13 14">SJW1-29</strain>
    </source>
</reference>
<dbReference type="GO" id="GO:0030295">
    <property type="term" value="F:protein kinase activator activity"/>
    <property type="evidence" value="ECO:0007669"/>
    <property type="project" value="TreeGrafter"/>
</dbReference>
<name>A0A7C9FXC1_9BACT</name>
<dbReference type="EMBL" id="WHLY01000002">
    <property type="protein sequence ID" value="MPR32593.1"/>
    <property type="molecule type" value="Genomic_DNA"/>
</dbReference>
<comment type="similarity">
    <text evidence="2">In the N-terminal section; belongs to the phytochrome family.</text>
</comment>
<keyword evidence="7" id="KW-0418">Kinase</keyword>
<dbReference type="InterPro" id="IPR029016">
    <property type="entry name" value="GAF-like_dom_sf"/>
</dbReference>
<feature type="domain" description="Histidine kinase" evidence="12">
    <location>
        <begin position="530"/>
        <end position="758"/>
    </location>
</feature>
<keyword evidence="8" id="KW-0157">Chromophore</keyword>
<accession>A0A7C9FXC1</accession>
<evidence type="ECO:0000256" key="8">
    <source>
        <dbReference type="ARBA" id="ARBA00022991"/>
    </source>
</evidence>
<dbReference type="SUPFAM" id="SSF47384">
    <property type="entry name" value="Homodimeric domain of signal transducing histidine kinase"/>
    <property type="match status" value="1"/>
</dbReference>
<dbReference type="InterPro" id="IPR001294">
    <property type="entry name" value="Phytochrome"/>
</dbReference>
<keyword evidence="4" id="KW-0600">Photoreceptor protein</keyword>
<dbReference type="InterPro" id="IPR016132">
    <property type="entry name" value="Phyto_chromo_attachment"/>
</dbReference>
<feature type="coiled-coil region" evidence="10">
    <location>
        <begin position="500"/>
        <end position="530"/>
    </location>
</feature>
<keyword evidence="6" id="KW-0808">Transferase</keyword>
<comment type="caution">
    <text evidence="13">The sequence shown here is derived from an EMBL/GenBank/DDBJ whole genome shotgun (WGS) entry which is preliminary data.</text>
</comment>
<dbReference type="PANTHER" id="PTHR42878:SF15">
    <property type="entry name" value="BACTERIOPHYTOCHROME"/>
    <property type="match status" value="1"/>
</dbReference>
<dbReference type="GO" id="GO:0009584">
    <property type="term" value="P:detection of visible light"/>
    <property type="evidence" value="ECO:0007669"/>
    <property type="project" value="InterPro"/>
</dbReference>
<dbReference type="InterPro" id="IPR003018">
    <property type="entry name" value="GAF"/>
</dbReference>
<dbReference type="Gene3D" id="3.30.450.40">
    <property type="match status" value="1"/>
</dbReference>
<evidence type="ECO:0000256" key="3">
    <source>
        <dbReference type="ARBA" id="ARBA00012438"/>
    </source>
</evidence>
<keyword evidence="14" id="KW-1185">Reference proteome</keyword>
<keyword evidence="10" id="KW-0175">Coiled coil</keyword>
<dbReference type="Pfam" id="PF02518">
    <property type="entry name" value="HATPase_c"/>
    <property type="match status" value="1"/>
</dbReference>
<evidence type="ECO:0000256" key="2">
    <source>
        <dbReference type="ARBA" id="ARBA00006402"/>
    </source>
</evidence>
<dbReference type="EC" id="2.7.13.3" evidence="3"/>
<gene>
    <name evidence="13" type="ORF">GBK04_04320</name>
</gene>
<dbReference type="PROSITE" id="PS50046">
    <property type="entry name" value="PHYTOCHROME_2"/>
    <property type="match status" value="1"/>
</dbReference>
<dbReference type="SMART" id="SM00065">
    <property type="entry name" value="GAF"/>
    <property type="match status" value="1"/>
</dbReference>
<dbReference type="InterPro" id="IPR036890">
    <property type="entry name" value="HATPase_C_sf"/>
</dbReference>
<dbReference type="Gene3D" id="3.30.565.10">
    <property type="entry name" value="Histidine kinase-like ATPase, C-terminal domain"/>
    <property type="match status" value="1"/>
</dbReference>
<dbReference type="SUPFAM" id="SSF55874">
    <property type="entry name" value="ATPase domain of HSP90 chaperone/DNA topoisomerase II/histidine kinase"/>
    <property type="match status" value="1"/>
</dbReference>
<comment type="catalytic activity">
    <reaction evidence="1">
        <text>ATP + protein L-histidine = ADP + protein N-phospho-L-histidine.</text>
        <dbReference type="EC" id="2.7.13.3"/>
    </reaction>
</comment>
<evidence type="ECO:0000313" key="14">
    <source>
        <dbReference type="Proteomes" id="UP000479293"/>
    </source>
</evidence>
<keyword evidence="9" id="KW-0675">Receptor</keyword>
<dbReference type="Pfam" id="PF01590">
    <property type="entry name" value="GAF"/>
    <property type="match status" value="1"/>
</dbReference>
<evidence type="ECO:0000256" key="9">
    <source>
        <dbReference type="ARBA" id="ARBA00023170"/>
    </source>
</evidence>
<dbReference type="SMART" id="SM00387">
    <property type="entry name" value="HATPase_c"/>
    <property type="match status" value="1"/>
</dbReference>
<dbReference type="InterPro" id="IPR036097">
    <property type="entry name" value="HisK_dim/P_sf"/>
</dbReference>
<evidence type="ECO:0000256" key="10">
    <source>
        <dbReference type="SAM" id="Coils"/>
    </source>
</evidence>
<evidence type="ECO:0000313" key="13">
    <source>
        <dbReference type="EMBL" id="MPR32593.1"/>
    </source>
</evidence>
<dbReference type="InterPro" id="IPR013654">
    <property type="entry name" value="PAS_2"/>
</dbReference>
<dbReference type="InterPro" id="IPR005467">
    <property type="entry name" value="His_kinase_dom"/>
</dbReference>
<dbReference type="SUPFAM" id="SSF55785">
    <property type="entry name" value="PYP-like sensor domain (PAS domain)"/>
    <property type="match status" value="1"/>
</dbReference>
<feature type="domain" description="Phytochrome chromophore attachment site" evidence="11">
    <location>
        <begin position="141"/>
        <end position="305"/>
    </location>
</feature>
<evidence type="ECO:0000256" key="1">
    <source>
        <dbReference type="ARBA" id="ARBA00000085"/>
    </source>
</evidence>
<dbReference type="Pfam" id="PF00360">
    <property type="entry name" value="PHY"/>
    <property type="match status" value="1"/>
</dbReference>
<dbReference type="Proteomes" id="UP000479293">
    <property type="component" value="Unassembled WGS sequence"/>
</dbReference>
<dbReference type="Gene3D" id="3.30.450.20">
    <property type="entry name" value="PAS domain"/>
    <property type="match status" value="1"/>
</dbReference>
<dbReference type="Gene3D" id="1.10.287.130">
    <property type="match status" value="1"/>
</dbReference>
<keyword evidence="5" id="KW-0716">Sensory transduction</keyword>
<proteinExistence type="inferred from homology"/>
<dbReference type="PROSITE" id="PS50109">
    <property type="entry name" value="HIS_KIN"/>
    <property type="match status" value="1"/>
</dbReference>
<evidence type="ECO:0000259" key="11">
    <source>
        <dbReference type="PROSITE" id="PS50046"/>
    </source>
</evidence>
<evidence type="ECO:0000259" key="12">
    <source>
        <dbReference type="PROSITE" id="PS50109"/>
    </source>
</evidence>
<dbReference type="InterPro" id="IPR035965">
    <property type="entry name" value="PAS-like_dom_sf"/>
</dbReference>
<dbReference type="Gene3D" id="3.30.450.270">
    <property type="match status" value="1"/>
</dbReference>
<dbReference type="SUPFAM" id="SSF55781">
    <property type="entry name" value="GAF domain-like"/>
    <property type="match status" value="2"/>
</dbReference>
<dbReference type="PANTHER" id="PTHR42878">
    <property type="entry name" value="TWO-COMPONENT HISTIDINE KINASE"/>
    <property type="match status" value="1"/>
</dbReference>
<evidence type="ECO:0000256" key="4">
    <source>
        <dbReference type="ARBA" id="ARBA00022543"/>
    </source>
</evidence>
<dbReference type="AlphaFoldDB" id="A0A7C9FXC1"/>
<dbReference type="InterPro" id="IPR050351">
    <property type="entry name" value="BphY/WalK/GraS-like"/>
</dbReference>
<evidence type="ECO:0000256" key="5">
    <source>
        <dbReference type="ARBA" id="ARBA00022606"/>
    </source>
</evidence>
<organism evidence="13 14">
    <name type="scientific">Salmonirosea aquatica</name>
    <dbReference type="NCBI Taxonomy" id="2654236"/>
    <lineage>
        <taxon>Bacteria</taxon>
        <taxon>Pseudomonadati</taxon>
        <taxon>Bacteroidota</taxon>
        <taxon>Cytophagia</taxon>
        <taxon>Cytophagales</taxon>
        <taxon>Spirosomataceae</taxon>
        <taxon>Salmonirosea</taxon>
    </lineage>
</organism>
<evidence type="ECO:0000256" key="7">
    <source>
        <dbReference type="ARBA" id="ARBA00022777"/>
    </source>
</evidence>
<dbReference type="GO" id="GO:0009881">
    <property type="term" value="F:photoreceptor activity"/>
    <property type="evidence" value="ECO:0007669"/>
    <property type="project" value="UniProtKB-KW"/>
</dbReference>
<dbReference type="InterPro" id="IPR043150">
    <property type="entry name" value="Phytochrome_PHY_sf"/>
</dbReference>
<dbReference type="GO" id="GO:0007234">
    <property type="term" value="P:osmosensory signaling via phosphorelay pathway"/>
    <property type="evidence" value="ECO:0007669"/>
    <property type="project" value="TreeGrafter"/>
</dbReference>
<sequence length="762" mass="86206">MIDLTNHTVATITDCDQEPIHIPGSIQPHGYLLAVDSETGTITHGSANLSELFRIPLQSILGNNILHFFPDQQDELRDYLELKENFQSKRLLTRLQGREYLLNAHRVDATCRIVELERWSDEASDSLQIADLLDLIKIPNNLTELCQILAEHFRKTLGYDRIMIYRFDQEDFTGEVLAESLSEGLEPYLGLRYPASDIPQQARELYLKNSLRSINDTFYEPVALYGLPDAHGTAQQLDLSLAYLRSVSPIHIQYLKNMGVASSLSIAIVIGNRLWGLIACHHSAPRHLTIKQRDSAQLLGMLLSSQIELHERNDSSAYARGVEEKLHRLLPALDQNELGIGEIIIRPELLEIADASGVAILTDGLVYTHGGTPSSDAIKNLAFFLSERTQHKGFSSKNLAGLYPEAEQFADSASGILYQPLSYLNEDCILWFRPGIEQTINWAGRPKGTSAQLDVSQRLTPRNSFSAWQETVRNVSRRWLPVHKQATEYLASVLQKQLRLLQLQQEADKQRALNEKLKAATEELENINWISMHDLKEPLRKIQVLASRVLSREAQSLTESLLDSINRMHNSAMRMQKLLDDVSAYSHISSQNELIEPVDLNRLLADIIREKDQAIRSQKGFIHYEHLPTIRGVQFQLKQLMLNLIDNALKFSKPDEALYITVRSTVPTAEALLESGIGFDQYLAVSVKDNGVGFNRDYRDIIFKLFKRLNNDTSGHKEGTGIGLAICKKVMMNHEGYIWVDSELGQGTEFQLLFPKARIKES</sequence>
<dbReference type="InterPro" id="IPR003594">
    <property type="entry name" value="HATPase_dom"/>
</dbReference>
<dbReference type="Pfam" id="PF08446">
    <property type="entry name" value="PAS_2"/>
    <property type="match status" value="1"/>
</dbReference>
<evidence type="ECO:0000256" key="6">
    <source>
        <dbReference type="ARBA" id="ARBA00022679"/>
    </source>
</evidence>
<dbReference type="GO" id="GO:0000155">
    <property type="term" value="F:phosphorelay sensor kinase activity"/>
    <property type="evidence" value="ECO:0007669"/>
    <property type="project" value="InterPro"/>
</dbReference>
<protein>
    <recommendedName>
        <fullName evidence="3">histidine kinase</fullName>
        <ecNumber evidence="3">2.7.13.3</ecNumber>
    </recommendedName>
</protein>
<dbReference type="PRINTS" id="PR01033">
    <property type="entry name" value="PHYTOCHROME"/>
</dbReference>
<dbReference type="GO" id="GO:0000156">
    <property type="term" value="F:phosphorelay response regulator activity"/>
    <property type="evidence" value="ECO:0007669"/>
    <property type="project" value="TreeGrafter"/>
</dbReference>
<dbReference type="RefSeq" id="WP_152757160.1">
    <property type="nucleotide sequence ID" value="NZ_WHLY01000002.1"/>
</dbReference>
<dbReference type="InterPro" id="IPR013515">
    <property type="entry name" value="Phytochrome_cen-reg"/>
</dbReference>